<dbReference type="Proteomes" id="UP000181981">
    <property type="component" value="Unassembled WGS sequence"/>
</dbReference>
<dbReference type="Gene3D" id="3.30.450.20">
    <property type="entry name" value="PAS domain"/>
    <property type="match status" value="1"/>
</dbReference>
<evidence type="ECO:0000313" key="3">
    <source>
        <dbReference type="EMBL" id="SES90006.1"/>
    </source>
</evidence>
<accession>X5DGE1</accession>
<dbReference type="NCBIfam" id="TIGR00229">
    <property type="entry name" value="sensory_box"/>
    <property type="match status" value="1"/>
</dbReference>
<dbReference type="CDD" id="cd00130">
    <property type="entry name" value="PAS"/>
    <property type="match status" value="1"/>
</dbReference>
<dbReference type="eggNOG" id="COG3829">
    <property type="taxonomic scope" value="Bacteria"/>
</dbReference>
<dbReference type="KEGG" id="dori:FH5T_07655"/>
<reference evidence="2 4" key="1">
    <citation type="submission" date="2014-03" db="EMBL/GenBank/DDBJ databases">
        <title>Complete genome sequence of a deeply braunched marine Bacteroidia bacterium Draconibacterium orientale type strain FH5T.</title>
        <authorList>
            <person name="Li X."/>
            <person name="Wang X."/>
            <person name="Xie Z."/>
            <person name="Du Z."/>
            <person name="Chen G."/>
        </authorList>
    </citation>
    <scope>NUCLEOTIDE SEQUENCE [LARGE SCALE GENOMIC DNA]</scope>
    <source>
        <strain evidence="2 4">FH5</strain>
    </source>
</reference>
<name>X5DGE1_9BACT</name>
<feature type="domain" description="PAS" evidence="1">
    <location>
        <begin position="91"/>
        <end position="181"/>
    </location>
</feature>
<organism evidence="3 5">
    <name type="scientific">Draconibacterium orientale</name>
    <dbReference type="NCBI Taxonomy" id="1168034"/>
    <lineage>
        <taxon>Bacteria</taxon>
        <taxon>Pseudomonadati</taxon>
        <taxon>Bacteroidota</taxon>
        <taxon>Bacteroidia</taxon>
        <taxon>Marinilabiliales</taxon>
        <taxon>Prolixibacteraceae</taxon>
        <taxon>Draconibacterium</taxon>
    </lineage>
</organism>
<dbReference type="AlphaFoldDB" id="X5DGE1"/>
<evidence type="ECO:0000313" key="5">
    <source>
        <dbReference type="Proteomes" id="UP000181981"/>
    </source>
</evidence>
<sequence length="189" mass="22256">MKKNLGDMMCLDIYLSSLSKAELEKVKKDIKPPKRLAPPLMCWEFYYPKYQQNLKEAERETELKTLHKYSGKFNWKTDLKKVLKTYPYKALILTNETKRILWVNDGFSEMTGYPKSYAINRSPIFLQGENTSEAVKLRINEKIEQNKPFKEVVVNYRKNGEMYNCEIQIFPLTGNNNSIHFLALEREVA</sequence>
<dbReference type="HOGENOM" id="CLU_080231_1_0_10"/>
<dbReference type="STRING" id="1168034.FH5T_07655"/>
<evidence type="ECO:0000259" key="1">
    <source>
        <dbReference type="Pfam" id="PF13426"/>
    </source>
</evidence>
<dbReference type="EMBL" id="FOHT01000003">
    <property type="protein sequence ID" value="SES90006.1"/>
    <property type="molecule type" value="Genomic_DNA"/>
</dbReference>
<reference evidence="3 5" key="2">
    <citation type="submission" date="2016-10" db="EMBL/GenBank/DDBJ databases">
        <authorList>
            <person name="de Groot N.N."/>
        </authorList>
    </citation>
    <scope>NUCLEOTIDE SEQUENCE [LARGE SCALE GENOMIC DNA]</scope>
    <source>
        <strain evidence="3 5">DSM 25947</strain>
    </source>
</reference>
<evidence type="ECO:0000313" key="2">
    <source>
        <dbReference type="EMBL" id="AHW59507.1"/>
    </source>
</evidence>
<dbReference type="SUPFAM" id="SSF55785">
    <property type="entry name" value="PYP-like sensor domain (PAS domain)"/>
    <property type="match status" value="1"/>
</dbReference>
<gene>
    <name evidence="2" type="ORF">FH5T_07655</name>
    <name evidence="3" type="ORF">SAMN05444285_10377</name>
</gene>
<dbReference type="Proteomes" id="UP000023772">
    <property type="component" value="Chromosome"/>
</dbReference>
<dbReference type="OrthoDB" id="5760647at2"/>
<dbReference type="RefSeq" id="WP_038557226.1">
    <property type="nucleotide sequence ID" value="NZ_CAXXJF010000003.1"/>
</dbReference>
<protein>
    <submittedName>
        <fullName evidence="2">Diguanylate cyclase</fullName>
    </submittedName>
    <submittedName>
        <fullName evidence="3">PAS domain S-box-containing protein</fullName>
    </submittedName>
</protein>
<evidence type="ECO:0000313" key="4">
    <source>
        <dbReference type="Proteomes" id="UP000023772"/>
    </source>
</evidence>
<dbReference type="InterPro" id="IPR000014">
    <property type="entry name" value="PAS"/>
</dbReference>
<dbReference type="EMBL" id="CP007451">
    <property type="protein sequence ID" value="AHW59507.1"/>
    <property type="molecule type" value="Genomic_DNA"/>
</dbReference>
<proteinExistence type="predicted"/>
<keyword evidence="4" id="KW-1185">Reference proteome</keyword>
<dbReference type="Pfam" id="PF13426">
    <property type="entry name" value="PAS_9"/>
    <property type="match status" value="1"/>
</dbReference>
<dbReference type="InterPro" id="IPR035965">
    <property type="entry name" value="PAS-like_dom_sf"/>
</dbReference>